<evidence type="ECO:0000313" key="1">
    <source>
        <dbReference type="EMBL" id="VTT81887.1"/>
    </source>
</evidence>
<dbReference type="EMBL" id="CABFJX010000410">
    <property type="protein sequence ID" value="VTT81887.1"/>
    <property type="molecule type" value="Genomic_DNA"/>
</dbReference>
<dbReference type="Proteomes" id="UP000760494">
    <property type="component" value="Unassembled WGS sequence"/>
</dbReference>
<name>A0A2H3RHH7_FUSFU</name>
<organism evidence="1 2">
    <name type="scientific">Fusarium fujikuroi</name>
    <name type="common">Bakanae and foot rot disease fungus</name>
    <name type="synonym">Gibberella fujikuroi</name>
    <dbReference type="NCBI Taxonomy" id="5127"/>
    <lineage>
        <taxon>Eukaryota</taxon>
        <taxon>Fungi</taxon>
        <taxon>Dikarya</taxon>
        <taxon>Ascomycota</taxon>
        <taxon>Pezizomycotina</taxon>
        <taxon>Sordariomycetes</taxon>
        <taxon>Hypocreomycetidae</taxon>
        <taxon>Hypocreales</taxon>
        <taxon>Nectriaceae</taxon>
        <taxon>Fusarium</taxon>
        <taxon>Fusarium fujikuroi species complex</taxon>
    </lineage>
</organism>
<sequence>MSKTLNSFSNSLAVSATDSGGTMVPAMEGSGTRSSVFQEPYLHAPEDAWSGISHAIIDIYHLCIVNPMPGFDQSLFKFPKASFKRGVWAHHAIVRYKSKAEIKRRQAAP</sequence>
<dbReference type="AlphaFoldDB" id="A0A2H3RHH7"/>
<proteinExistence type="predicted"/>
<accession>A0A2H3RHH7</accession>
<protein>
    <submittedName>
        <fullName evidence="1">Uncharacterized protein</fullName>
    </submittedName>
</protein>
<evidence type="ECO:0000313" key="2">
    <source>
        <dbReference type="Proteomes" id="UP000760494"/>
    </source>
</evidence>
<comment type="caution">
    <text evidence="1">The sequence shown here is derived from an EMBL/GenBank/DDBJ whole genome shotgun (WGS) entry which is preliminary data.</text>
</comment>
<reference evidence="1" key="1">
    <citation type="submission" date="2019-05" db="EMBL/GenBank/DDBJ databases">
        <authorList>
            <person name="Piombo E."/>
        </authorList>
    </citation>
    <scope>NUCLEOTIDE SEQUENCE</scope>
    <source>
        <strain evidence="1">C2S</strain>
    </source>
</reference>
<gene>
    <name evidence="1" type="ORF">C2S_12235</name>
</gene>